<dbReference type="OrthoDB" id="1407673at2759"/>
<feature type="domain" description="Albumin I chain a" evidence="8">
    <location>
        <begin position="75"/>
        <end position="117"/>
    </location>
</feature>
<keyword evidence="7" id="KW-0732">Signal</keyword>
<keyword evidence="2" id="KW-0758">Storage protein</keyword>
<gene>
    <name evidence="10" type="primary">11427590</name>
    <name evidence="9" type="ordered locus">MTR_7g044920</name>
</gene>
<keyword evidence="3" id="KW-0960">Knottin</keyword>
<dbReference type="EMBL" id="CM001223">
    <property type="protein sequence ID" value="AES78752.1"/>
    <property type="molecule type" value="Genomic_DNA"/>
</dbReference>
<keyword evidence="11" id="KW-1185">Reference proteome</keyword>
<dbReference type="KEGG" id="mtr:11427590"/>
<dbReference type="InterPro" id="IPR032000">
    <property type="entry name" value="Albumin_I_a"/>
</dbReference>
<dbReference type="Proteomes" id="UP000002051">
    <property type="component" value="Unassembled WGS sequence"/>
</dbReference>
<dbReference type="Pfam" id="PF16720">
    <property type="entry name" value="Albumin_I_a"/>
    <property type="match status" value="1"/>
</dbReference>
<dbReference type="GO" id="GO:0045735">
    <property type="term" value="F:nutrient reservoir activity"/>
    <property type="evidence" value="ECO:0007669"/>
    <property type="project" value="UniProtKB-KW"/>
</dbReference>
<evidence type="ECO:0000256" key="6">
    <source>
        <dbReference type="ARBA" id="ARBA00045181"/>
    </source>
</evidence>
<evidence type="ECO:0000256" key="2">
    <source>
        <dbReference type="ARBA" id="ARBA00022761"/>
    </source>
</evidence>
<dbReference type="AlphaFoldDB" id="G7KTX9"/>
<evidence type="ECO:0000256" key="1">
    <source>
        <dbReference type="ARBA" id="ARBA00022656"/>
    </source>
</evidence>
<comment type="function">
    <text evidence="6">PA1b binds to basic 7S globulin (BG) and stimulates its phosphorylation activity. Involved in the signal transduction system to regulate the growth and differentiation as a hormone peptide. Toxic to various insects through binding to a high affinity binding site in the insect gut.</text>
</comment>
<keyword evidence="5" id="KW-1015">Disulfide bond</keyword>
<dbReference type="EnsemblPlants" id="AES78752">
    <property type="protein sequence ID" value="AES78752"/>
    <property type="gene ID" value="MTR_7g044920"/>
</dbReference>
<evidence type="ECO:0000313" key="9">
    <source>
        <dbReference type="EMBL" id="AES78752.1"/>
    </source>
</evidence>
<dbReference type="InterPro" id="IPR012512">
    <property type="entry name" value="Albumin_I"/>
</dbReference>
<dbReference type="OMA" id="PRCEENP"/>
<dbReference type="GO" id="GO:0090729">
    <property type="term" value="F:toxin activity"/>
    <property type="evidence" value="ECO:0007669"/>
    <property type="project" value="UniProtKB-KW"/>
</dbReference>
<proteinExistence type="predicted"/>
<name>G7KTX9_MEDTR</name>
<dbReference type="HOGENOM" id="CLU_142503_0_0_1"/>
<evidence type="ECO:0000256" key="3">
    <source>
        <dbReference type="ARBA" id="ARBA00022854"/>
    </source>
</evidence>
<evidence type="ECO:0000259" key="8">
    <source>
        <dbReference type="Pfam" id="PF16720"/>
    </source>
</evidence>
<reference evidence="9 11" key="1">
    <citation type="journal article" date="2011" name="Nature">
        <title>The Medicago genome provides insight into the evolution of rhizobial symbioses.</title>
        <authorList>
            <person name="Young N.D."/>
            <person name="Debelle F."/>
            <person name="Oldroyd G.E."/>
            <person name="Geurts R."/>
            <person name="Cannon S.B."/>
            <person name="Udvardi M.K."/>
            <person name="Benedito V.A."/>
            <person name="Mayer K.F."/>
            <person name="Gouzy J."/>
            <person name="Schoof H."/>
            <person name="Van de Peer Y."/>
            <person name="Proost S."/>
            <person name="Cook D.R."/>
            <person name="Meyers B.C."/>
            <person name="Spannagl M."/>
            <person name="Cheung F."/>
            <person name="De Mita S."/>
            <person name="Krishnakumar V."/>
            <person name="Gundlach H."/>
            <person name="Zhou S."/>
            <person name="Mudge J."/>
            <person name="Bharti A.K."/>
            <person name="Murray J.D."/>
            <person name="Naoumkina M.A."/>
            <person name="Rosen B."/>
            <person name="Silverstein K.A."/>
            <person name="Tang H."/>
            <person name="Rombauts S."/>
            <person name="Zhao P.X."/>
            <person name="Zhou P."/>
            <person name="Barbe V."/>
            <person name="Bardou P."/>
            <person name="Bechner M."/>
            <person name="Bellec A."/>
            <person name="Berger A."/>
            <person name="Berges H."/>
            <person name="Bidwell S."/>
            <person name="Bisseling T."/>
            <person name="Choisne N."/>
            <person name="Couloux A."/>
            <person name="Denny R."/>
            <person name="Deshpande S."/>
            <person name="Dai X."/>
            <person name="Doyle J.J."/>
            <person name="Dudez A.M."/>
            <person name="Farmer A.D."/>
            <person name="Fouteau S."/>
            <person name="Franken C."/>
            <person name="Gibelin C."/>
            <person name="Gish J."/>
            <person name="Goldstein S."/>
            <person name="Gonzalez A.J."/>
            <person name="Green P.J."/>
            <person name="Hallab A."/>
            <person name="Hartog M."/>
            <person name="Hua A."/>
            <person name="Humphray S.J."/>
            <person name="Jeong D.H."/>
            <person name="Jing Y."/>
            <person name="Jocker A."/>
            <person name="Kenton S.M."/>
            <person name="Kim D.J."/>
            <person name="Klee K."/>
            <person name="Lai H."/>
            <person name="Lang C."/>
            <person name="Lin S."/>
            <person name="Macmil S.L."/>
            <person name="Magdelenat G."/>
            <person name="Matthews L."/>
            <person name="McCorrison J."/>
            <person name="Monaghan E.L."/>
            <person name="Mun J.H."/>
            <person name="Najar F.Z."/>
            <person name="Nicholson C."/>
            <person name="Noirot C."/>
            <person name="O'Bleness M."/>
            <person name="Paule C.R."/>
            <person name="Poulain J."/>
            <person name="Prion F."/>
            <person name="Qin B."/>
            <person name="Qu C."/>
            <person name="Retzel E.F."/>
            <person name="Riddle C."/>
            <person name="Sallet E."/>
            <person name="Samain S."/>
            <person name="Samson N."/>
            <person name="Sanders I."/>
            <person name="Saurat O."/>
            <person name="Scarpelli C."/>
            <person name="Schiex T."/>
            <person name="Segurens B."/>
            <person name="Severin A.J."/>
            <person name="Sherrier D.J."/>
            <person name="Shi R."/>
            <person name="Sims S."/>
            <person name="Singer S.R."/>
            <person name="Sinharoy S."/>
            <person name="Sterck L."/>
            <person name="Viollet A."/>
            <person name="Wang B.B."/>
            <person name="Wang K."/>
            <person name="Wang M."/>
            <person name="Wang X."/>
            <person name="Warfsmann J."/>
            <person name="Weissenbach J."/>
            <person name="White D.D."/>
            <person name="White J.D."/>
            <person name="Wiley G.B."/>
            <person name="Wincker P."/>
            <person name="Xing Y."/>
            <person name="Yang L."/>
            <person name="Yao Z."/>
            <person name="Ying F."/>
            <person name="Zhai J."/>
            <person name="Zhou L."/>
            <person name="Zuber A."/>
            <person name="Denarie J."/>
            <person name="Dixon R.A."/>
            <person name="May G.D."/>
            <person name="Schwartz D.C."/>
            <person name="Rogers J."/>
            <person name="Quetier F."/>
            <person name="Town C.D."/>
            <person name="Roe B.A."/>
        </authorList>
    </citation>
    <scope>NUCLEOTIDE SEQUENCE [LARGE SCALE GENOMIC DNA]</scope>
    <source>
        <strain evidence="9">A17</strain>
        <strain evidence="10 11">cv. Jemalong A17</strain>
    </source>
</reference>
<evidence type="ECO:0000256" key="4">
    <source>
        <dbReference type="ARBA" id="ARBA00023129"/>
    </source>
</evidence>
<evidence type="ECO:0000256" key="5">
    <source>
        <dbReference type="ARBA" id="ARBA00023157"/>
    </source>
</evidence>
<keyword evidence="4" id="KW-0708">Seed storage protein</keyword>
<accession>G7KTX9</accession>
<reference evidence="9 11" key="2">
    <citation type="journal article" date="2014" name="BMC Genomics">
        <title>An improved genome release (version Mt4.0) for the model legume Medicago truncatula.</title>
        <authorList>
            <person name="Tang H."/>
            <person name="Krishnakumar V."/>
            <person name="Bidwell S."/>
            <person name="Rosen B."/>
            <person name="Chan A."/>
            <person name="Zhou S."/>
            <person name="Gentzbittel L."/>
            <person name="Childs K.L."/>
            <person name="Yandell M."/>
            <person name="Gundlach H."/>
            <person name="Mayer K.F."/>
            <person name="Schwartz D.C."/>
            <person name="Town C.D."/>
        </authorList>
    </citation>
    <scope>GENOME REANNOTATION</scope>
    <source>
        <strain evidence="10 11">cv. Jemalong A17</strain>
    </source>
</reference>
<feature type="signal peptide" evidence="7">
    <location>
        <begin position="1"/>
        <end position="26"/>
    </location>
</feature>
<evidence type="ECO:0000256" key="7">
    <source>
        <dbReference type="SAM" id="SignalP"/>
    </source>
</evidence>
<keyword evidence="1" id="KW-0800">Toxin</keyword>
<sequence length="152" mass="16933">MASVKLALAVIFLAAFIIFPMKKVEACSGGLCSVFDKNFPRCEENPDCQCIPWGILYGNCIYLPTKESIVKVVEEHPNLCQSHVECTKKGSGSFCARYPDSKNHIGWCFTSNAEAERYFEVGSNPAINNFFKNMISNSNEKGFLKMPVEIST</sequence>
<reference evidence="10" key="3">
    <citation type="submission" date="2015-04" db="UniProtKB">
        <authorList>
            <consortium name="EnsemblPlants"/>
        </authorList>
    </citation>
    <scope>IDENTIFICATION</scope>
    <source>
        <strain evidence="10">cv. Jemalong A17</strain>
    </source>
</reference>
<feature type="chain" id="PRO_5014573846" evidence="7">
    <location>
        <begin position="27"/>
        <end position="152"/>
    </location>
</feature>
<evidence type="ECO:0000313" key="11">
    <source>
        <dbReference type="Proteomes" id="UP000002051"/>
    </source>
</evidence>
<dbReference type="PaxDb" id="3880-AES78752"/>
<protein>
    <submittedName>
        <fullName evidence="9">Albumin I</fullName>
    </submittedName>
</protein>
<dbReference type="Pfam" id="PF08027">
    <property type="entry name" value="Albumin_I"/>
    <property type="match status" value="1"/>
</dbReference>
<organism evidence="9 11">
    <name type="scientific">Medicago truncatula</name>
    <name type="common">Barrel medic</name>
    <name type="synonym">Medicago tribuloides</name>
    <dbReference type="NCBI Taxonomy" id="3880"/>
    <lineage>
        <taxon>Eukaryota</taxon>
        <taxon>Viridiplantae</taxon>
        <taxon>Streptophyta</taxon>
        <taxon>Embryophyta</taxon>
        <taxon>Tracheophyta</taxon>
        <taxon>Spermatophyta</taxon>
        <taxon>Magnoliopsida</taxon>
        <taxon>eudicotyledons</taxon>
        <taxon>Gunneridae</taxon>
        <taxon>Pentapetalae</taxon>
        <taxon>rosids</taxon>
        <taxon>fabids</taxon>
        <taxon>Fabales</taxon>
        <taxon>Fabaceae</taxon>
        <taxon>Papilionoideae</taxon>
        <taxon>50 kb inversion clade</taxon>
        <taxon>NPAAA clade</taxon>
        <taxon>Hologalegina</taxon>
        <taxon>IRL clade</taxon>
        <taxon>Trifolieae</taxon>
        <taxon>Medicago</taxon>
    </lineage>
</organism>
<evidence type="ECO:0000313" key="10">
    <source>
        <dbReference type="EnsemblPlants" id="AES78752"/>
    </source>
</evidence>